<dbReference type="PROSITE" id="PS50188">
    <property type="entry name" value="B302_SPRY"/>
    <property type="match status" value="1"/>
</dbReference>
<dbReference type="Proteomes" id="UP000265160">
    <property type="component" value="Unplaced"/>
</dbReference>
<dbReference type="InterPro" id="IPR043136">
    <property type="entry name" value="B30.2/SPRY_sf"/>
</dbReference>
<evidence type="ECO:0000259" key="4">
    <source>
        <dbReference type="PROSITE" id="PS50188"/>
    </source>
</evidence>
<dbReference type="SMART" id="SM00449">
    <property type="entry name" value="SPRY"/>
    <property type="match status" value="1"/>
</dbReference>
<protein>
    <recommendedName>
        <fullName evidence="4">B30.2/SPRY domain-containing protein</fullName>
    </recommendedName>
</protein>
<dbReference type="InterPro" id="IPR003877">
    <property type="entry name" value="SPRY_dom"/>
</dbReference>
<sequence>MMCGKEKPAYLLLQRGQQRTSHYGSLNSRRTRALVMIRKNDVLHSAAEPETRAGFLRYLHKITLNPNTAHKELVLSEGNRKATLKEGGQFYSCHPERFTEYEQVLSKESLTGRCYWEVECRGGAVYVAVAYKNFSRTGGLYHCGFGLNEKSWALRCDTDSYIFYYNKVQTVLSGPRSSRVGVYLDHRAGILSFYRVSETMTLLHRVQTTFTQPLYAGLGLVCYGVTAEFIQVETETLGGLSFCCCGPKIKE</sequence>
<dbReference type="PANTHER" id="PTHR25465:SF5">
    <property type="entry name" value="E3 UBIQUITIN_ISG15 LIGASE TRIM25-RELATED"/>
    <property type="match status" value="1"/>
</dbReference>
<dbReference type="CDD" id="cd16040">
    <property type="entry name" value="SPRY_PRY_SNTX"/>
    <property type="match status" value="1"/>
</dbReference>
<evidence type="ECO:0000256" key="3">
    <source>
        <dbReference type="ARBA" id="ARBA00022833"/>
    </source>
</evidence>
<dbReference type="SMART" id="SM00589">
    <property type="entry name" value="PRY"/>
    <property type="match status" value="1"/>
</dbReference>
<dbReference type="Ensembl" id="ENSMZET00005035647.1">
    <property type="protein sequence ID" value="ENSMZEP00005034436.1"/>
    <property type="gene ID" value="ENSMZEG00005025728.1"/>
</dbReference>
<dbReference type="InterPro" id="IPR003879">
    <property type="entry name" value="Butyrophylin_SPRY"/>
</dbReference>
<dbReference type="SUPFAM" id="SSF49899">
    <property type="entry name" value="Concanavalin A-like lectins/glucanases"/>
    <property type="match status" value="1"/>
</dbReference>
<dbReference type="InterPro" id="IPR001870">
    <property type="entry name" value="B30.2/SPRY"/>
</dbReference>
<reference evidence="5" key="2">
    <citation type="submission" date="2025-09" db="UniProtKB">
        <authorList>
            <consortium name="Ensembl"/>
        </authorList>
    </citation>
    <scope>IDENTIFICATION</scope>
</reference>
<dbReference type="GO" id="GO:0005737">
    <property type="term" value="C:cytoplasm"/>
    <property type="evidence" value="ECO:0007669"/>
    <property type="project" value="UniProtKB-ARBA"/>
</dbReference>
<dbReference type="InterPro" id="IPR013320">
    <property type="entry name" value="ConA-like_dom_sf"/>
</dbReference>
<name>A0A3P9DJV1_9CICH</name>
<dbReference type="Pfam" id="PF13765">
    <property type="entry name" value="PRY"/>
    <property type="match status" value="1"/>
</dbReference>
<accession>A0A3P9DJV1</accession>
<proteinExistence type="predicted"/>
<reference evidence="5" key="1">
    <citation type="submission" date="2025-08" db="UniProtKB">
        <authorList>
            <consortium name="Ensembl"/>
        </authorList>
    </citation>
    <scope>IDENTIFICATION</scope>
</reference>
<feature type="domain" description="B30.2/SPRY" evidence="4">
    <location>
        <begin position="41"/>
        <end position="236"/>
    </location>
</feature>
<dbReference type="Gene3D" id="2.60.120.920">
    <property type="match status" value="1"/>
</dbReference>
<dbReference type="PANTHER" id="PTHR25465">
    <property type="entry name" value="B-BOX DOMAIN CONTAINING"/>
    <property type="match status" value="1"/>
</dbReference>
<evidence type="ECO:0000256" key="1">
    <source>
        <dbReference type="ARBA" id="ARBA00022723"/>
    </source>
</evidence>
<evidence type="ECO:0000313" key="6">
    <source>
        <dbReference type="Proteomes" id="UP000265160"/>
    </source>
</evidence>
<dbReference type="GeneTree" id="ENSGT01150000286922"/>
<dbReference type="GO" id="GO:0008270">
    <property type="term" value="F:zinc ion binding"/>
    <property type="evidence" value="ECO:0007669"/>
    <property type="project" value="UniProtKB-KW"/>
</dbReference>
<keyword evidence="6" id="KW-1185">Reference proteome</keyword>
<dbReference type="InterPro" id="IPR006574">
    <property type="entry name" value="PRY"/>
</dbReference>
<dbReference type="AlphaFoldDB" id="A0A3P9DJV1"/>
<evidence type="ECO:0000313" key="5">
    <source>
        <dbReference type="Ensembl" id="ENSMZEP00005034436.1"/>
    </source>
</evidence>
<keyword evidence="1" id="KW-0479">Metal-binding</keyword>
<keyword evidence="3" id="KW-0862">Zinc</keyword>
<organism evidence="5 6">
    <name type="scientific">Maylandia zebra</name>
    <name type="common">zebra mbuna</name>
    <dbReference type="NCBI Taxonomy" id="106582"/>
    <lineage>
        <taxon>Eukaryota</taxon>
        <taxon>Metazoa</taxon>
        <taxon>Chordata</taxon>
        <taxon>Craniata</taxon>
        <taxon>Vertebrata</taxon>
        <taxon>Euteleostomi</taxon>
        <taxon>Actinopterygii</taxon>
        <taxon>Neopterygii</taxon>
        <taxon>Teleostei</taxon>
        <taxon>Neoteleostei</taxon>
        <taxon>Acanthomorphata</taxon>
        <taxon>Ovalentaria</taxon>
        <taxon>Cichlomorphae</taxon>
        <taxon>Cichliformes</taxon>
        <taxon>Cichlidae</taxon>
        <taxon>African cichlids</taxon>
        <taxon>Pseudocrenilabrinae</taxon>
        <taxon>Haplochromini</taxon>
        <taxon>Maylandia</taxon>
        <taxon>Maylandia zebra complex</taxon>
    </lineage>
</organism>
<keyword evidence="2" id="KW-0863">Zinc-finger</keyword>
<evidence type="ECO:0000256" key="2">
    <source>
        <dbReference type="ARBA" id="ARBA00022771"/>
    </source>
</evidence>
<dbReference type="PRINTS" id="PR01407">
    <property type="entry name" value="BUTYPHLNCDUF"/>
</dbReference>
<dbReference type="InterPro" id="IPR051051">
    <property type="entry name" value="E3_ubiq-ligase_TRIM/RNF"/>
</dbReference>
<dbReference type="Pfam" id="PF00622">
    <property type="entry name" value="SPRY"/>
    <property type="match status" value="1"/>
</dbReference>